<dbReference type="OrthoDB" id="3142841at2759"/>
<dbReference type="PANTHER" id="PTHR33927:SF1">
    <property type="entry name" value="TRANSMEMBRANE PROTEIN"/>
    <property type="match status" value="1"/>
</dbReference>
<proteinExistence type="predicted"/>
<dbReference type="PANTHER" id="PTHR33927">
    <property type="entry name" value="TRANSMEMBRANE PROTEIN"/>
    <property type="match status" value="1"/>
</dbReference>
<evidence type="ECO:0000313" key="1">
    <source>
        <dbReference type="EMBL" id="PMD63056.1"/>
    </source>
</evidence>
<sequence length="256" mass="28158">TWAFVILGNSYDITLGQWRHNTNSLLSAQEVWFAVFMTVFVLIPWLTLREVTAEVEIPPPNVAILRFDRGMKQGLLGRISRTSVMDYHAFGIISAGPKASNNYMICGIQGDFTESLVVNLSKTVWTRELKFAGVGHASAIFKGGIHGCTGTGIGAAMSTCIQSPDWFIIRIGSYQEKTFGSTIAGLVRKYIEPERTILWDPKKRGGRPDTVQLLKGTWTSFGAEVIFIASNTQGNAEMAQGCRSAGLHAFGTLWDF</sequence>
<gene>
    <name evidence="1" type="ORF">K444DRAFT_523088</name>
</gene>
<accession>A0A2J6TJ57</accession>
<dbReference type="RefSeq" id="XP_024739960.1">
    <property type="nucleotide sequence ID" value="XM_024874256.1"/>
</dbReference>
<protein>
    <submittedName>
        <fullName evidence="1">Uncharacterized protein</fullName>
    </submittedName>
</protein>
<name>A0A2J6TJ57_9HELO</name>
<dbReference type="Proteomes" id="UP000235371">
    <property type="component" value="Unassembled WGS sequence"/>
</dbReference>
<dbReference type="GeneID" id="36582336"/>
<dbReference type="EMBL" id="KZ613782">
    <property type="protein sequence ID" value="PMD63056.1"/>
    <property type="molecule type" value="Genomic_DNA"/>
</dbReference>
<dbReference type="AlphaFoldDB" id="A0A2J6TJ57"/>
<organism evidence="1 2">
    <name type="scientific">Hyaloscypha bicolor E</name>
    <dbReference type="NCBI Taxonomy" id="1095630"/>
    <lineage>
        <taxon>Eukaryota</taxon>
        <taxon>Fungi</taxon>
        <taxon>Dikarya</taxon>
        <taxon>Ascomycota</taxon>
        <taxon>Pezizomycotina</taxon>
        <taxon>Leotiomycetes</taxon>
        <taxon>Helotiales</taxon>
        <taxon>Hyaloscyphaceae</taxon>
        <taxon>Hyaloscypha</taxon>
        <taxon>Hyaloscypha bicolor</taxon>
    </lineage>
</organism>
<reference evidence="1 2" key="1">
    <citation type="submission" date="2016-04" db="EMBL/GenBank/DDBJ databases">
        <title>A degradative enzymes factory behind the ericoid mycorrhizal symbiosis.</title>
        <authorList>
            <consortium name="DOE Joint Genome Institute"/>
            <person name="Martino E."/>
            <person name="Morin E."/>
            <person name="Grelet G."/>
            <person name="Kuo A."/>
            <person name="Kohler A."/>
            <person name="Daghino S."/>
            <person name="Barry K."/>
            <person name="Choi C."/>
            <person name="Cichocki N."/>
            <person name="Clum A."/>
            <person name="Copeland A."/>
            <person name="Hainaut M."/>
            <person name="Haridas S."/>
            <person name="Labutti K."/>
            <person name="Lindquist E."/>
            <person name="Lipzen A."/>
            <person name="Khouja H.-R."/>
            <person name="Murat C."/>
            <person name="Ohm R."/>
            <person name="Olson A."/>
            <person name="Spatafora J."/>
            <person name="Veneault-Fourrey C."/>
            <person name="Henrissat B."/>
            <person name="Grigoriev I."/>
            <person name="Martin F."/>
            <person name="Perotto S."/>
        </authorList>
    </citation>
    <scope>NUCLEOTIDE SEQUENCE [LARGE SCALE GENOMIC DNA]</scope>
    <source>
        <strain evidence="1 2">E</strain>
    </source>
</reference>
<keyword evidence="2" id="KW-1185">Reference proteome</keyword>
<dbReference type="InParanoid" id="A0A2J6TJ57"/>
<dbReference type="InterPro" id="IPR052979">
    <property type="entry name" value="Adenylate-forming_domain"/>
</dbReference>
<evidence type="ECO:0000313" key="2">
    <source>
        <dbReference type="Proteomes" id="UP000235371"/>
    </source>
</evidence>
<feature type="non-terminal residue" evidence="1">
    <location>
        <position position="1"/>
    </location>
</feature>